<evidence type="ECO:0000313" key="2">
    <source>
        <dbReference type="EMBL" id="PMD28059.1"/>
    </source>
</evidence>
<keyword evidence="3" id="KW-1185">Reference proteome</keyword>
<protein>
    <submittedName>
        <fullName evidence="2">Uncharacterized protein</fullName>
    </submittedName>
</protein>
<dbReference type="Proteomes" id="UP000235672">
    <property type="component" value="Unassembled WGS sequence"/>
</dbReference>
<feature type="region of interest" description="Disordered" evidence="1">
    <location>
        <begin position="300"/>
        <end position="324"/>
    </location>
</feature>
<evidence type="ECO:0000313" key="3">
    <source>
        <dbReference type="Proteomes" id="UP000235672"/>
    </source>
</evidence>
<dbReference type="OrthoDB" id="10659625at2759"/>
<gene>
    <name evidence="2" type="ORF">NA56DRAFT_697091</name>
</gene>
<dbReference type="AlphaFoldDB" id="A0A2J6QP62"/>
<sequence>MSNRLDITNLDNSPRDTRFMLPDPWPEANGRECWNTDLCHQYEHYIERLNNRSVLFGKKRANYRRWLNNPSGPLEGETRKERQFDANTRIQAIRHFKLQDNQVYRKVETIKGHRFPACYTACTWDSYDIICRIHRKNVRVTELIVVKGGPKTSFTIGQFVTLAIPPKNRLSTEASRLPCRIVRSIRGAYALLCAHGLLRGLHQASTLKAVLDGVTFDIPESVPPQTKKLTLPQAVTLSNNRKSITAQQKAGAATTQARRDAQAARRELDTAAAMALQDSLDEQFAREVEAAVQKRGGDLMRPVRREGSGGGAAVTTPTPAVRNKRVRKVVEKWEPAVKAPKRHKK</sequence>
<proteinExistence type="predicted"/>
<dbReference type="STRING" id="1745343.A0A2J6QP62"/>
<reference evidence="2 3" key="1">
    <citation type="submission" date="2016-05" db="EMBL/GenBank/DDBJ databases">
        <title>A degradative enzymes factory behind the ericoid mycorrhizal symbiosis.</title>
        <authorList>
            <consortium name="DOE Joint Genome Institute"/>
            <person name="Martino E."/>
            <person name="Morin E."/>
            <person name="Grelet G."/>
            <person name="Kuo A."/>
            <person name="Kohler A."/>
            <person name="Daghino S."/>
            <person name="Barry K."/>
            <person name="Choi C."/>
            <person name="Cichocki N."/>
            <person name="Clum A."/>
            <person name="Copeland A."/>
            <person name="Hainaut M."/>
            <person name="Haridas S."/>
            <person name="Labutti K."/>
            <person name="Lindquist E."/>
            <person name="Lipzen A."/>
            <person name="Khouja H.-R."/>
            <person name="Murat C."/>
            <person name="Ohm R."/>
            <person name="Olson A."/>
            <person name="Spatafora J."/>
            <person name="Veneault-Fourrey C."/>
            <person name="Henrissat B."/>
            <person name="Grigoriev I."/>
            <person name="Martin F."/>
            <person name="Perotto S."/>
        </authorList>
    </citation>
    <scope>NUCLEOTIDE SEQUENCE [LARGE SCALE GENOMIC DNA]</scope>
    <source>
        <strain evidence="2 3">UAMH 7357</strain>
    </source>
</reference>
<evidence type="ECO:0000256" key="1">
    <source>
        <dbReference type="SAM" id="MobiDB-lite"/>
    </source>
</evidence>
<organism evidence="2 3">
    <name type="scientific">Hyaloscypha hepaticicola</name>
    <dbReference type="NCBI Taxonomy" id="2082293"/>
    <lineage>
        <taxon>Eukaryota</taxon>
        <taxon>Fungi</taxon>
        <taxon>Dikarya</taxon>
        <taxon>Ascomycota</taxon>
        <taxon>Pezizomycotina</taxon>
        <taxon>Leotiomycetes</taxon>
        <taxon>Helotiales</taxon>
        <taxon>Hyaloscyphaceae</taxon>
        <taxon>Hyaloscypha</taxon>
    </lineage>
</organism>
<dbReference type="EMBL" id="KZ613465">
    <property type="protein sequence ID" value="PMD28059.1"/>
    <property type="molecule type" value="Genomic_DNA"/>
</dbReference>
<name>A0A2J6QP62_9HELO</name>
<accession>A0A2J6QP62</accession>